<protein>
    <submittedName>
        <fullName evidence="2">Uncharacterized protein</fullName>
    </submittedName>
</protein>
<dbReference type="Proteomes" id="UP000536604">
    <property type="component" value="Unassembled WGS sequence"/>
</dbReference>
<evidence type="ECO:0000313" key="3">
    <source>
        <dbReference type="Proteomes" id="UP000536604"/>
    </source>
</evidence>
<reference evidence="2 3" key="1">
    <citation type="submission" date="2020-08" db="EMBL/GenBank/DDBJ databases">
        <title>Genomic Encyclopedia of Type Strains, Phase III (KMG-III): the genomes of soil and plant-associated and newly described type strains.</title>
        <authorList>
            <person name="Whitman W."/>
        </authorList>
    </citation>
    <scope>NUCLEOTIDE SEQUENCE [LARGE SCALE GENOMIC DNA]</scope>
    <source>
        <strain evidence="2 3">CECT 8712</strain>
    </source>
</reference>
<organism evidence="2 3">
    <name type="scientific">Nocardiopsis algeriensis</name>
    <dbReference type="NCBI Taxonomy" id="1478215"/>
    <lineage>
        <taxon>Bacteria</taxon>
        <taxon>Bacillati</taxon>
        <taxon>Actinomycetota</taxon>
        <taxon>Actinomycetes</taxon>
        <taxon>Streptosporangiales</taxon>
        <taxon>Nocardiopsidaceae</taxon>
        <taxon>Nocardiopsis</taxon>
    </lineage>
</organism>
<evidence type="ECO:0000313" key="2">
    <source>
        <dbReference type="EMBL" id="MBB6121043.1"/>
    </source>
</evidence>
<sequence length="78" mass="8528">MLSVLCVVSYSSWSSSVARTAKADAFRHGAHERSAGAQVQSDGEDLYTEGEEHFYDEDGEFGVGVPQQPPDEPEEGFF</sequence>
<dbReference type="AlphaFoldDB" id="A0A841IQV0"/>
<proteinExistence type="predicted"/>
<dbReference type="RefSeq" id="WP_184292554.1">
    <property type="nucleotide sequence ID" value="NZ_JACHJO010000008.1"/>
</dbReference>
<keyword evidence="3" id="KW-1185">Reference proteome</keyword>
<name>A0A841IQV0_9ACTN</name>
<dbReference type="EMBL" id="JACHJO010000008">
    <property type="protein sequence ID" value="MBB6121043.1"/>
    <property type="molecule type" value="Genomic_DNA"/>
</dbReference>
<comment type="caution">
    <text evidence="2">The sequence shown here is derived from an EMBL/GenBank/DDBJ whole genome shotgun (WGS) entry which is preliminary data.</text>
</comment>
<feature type="region of interest" description="Disordered" evidence="1">
    <location>
        <begin position="57"/>
        <end position="78"/>
    </location>
</feature>
<accession>A0A841IQV0</accession>
<evidence type="ECO:0000256" key="1">
    <source>
        <dbReference type="SAM" id="MobiDB-lite"/>
    </source>
</evidence>
<gene>
    <name evidence="2" type="ORF">FHS13_003004</name>
</gene>